<dbReference type="InterPro" id="IPR005502">
    <property type="entry name" value="Ribosyl_crysJ1"/>
</dbReference>
<dbReference type="SUPFAM" id="SSF101478">
    <property type="entry name" value="ADP-ribosylglycohydrolase"/>
    <property type="match status" value="1"/>
</dbReference>
<evidence type="ECO:0000313" key="1">
    <source>
        <dbReference type="EMBL" id="QEA33166.1"/>
    </source>
</evidence>
<dbReference type="AlphaFoldDB" id="A0AAE6ILF5"/>
<sequence>MAKKQSTIQFLLLGMAIGESMTQLSNSQQTILLNDSRSFQSELHWGTQTSLSLTTVASLARGYQLVDVMNHFQNWYKKRQFAPEKTLQRIDAITKRAIDNYIKNHDALSSGILEDTADSENILARMLPVALYLHHEYGVSFINDEVAMLTLHRIAGLTHNDEGALVSVGMLSLIVSQILDGQELQDAVENGLAFGFEYYSRHKVFESELKAFEKLNLPDFANIEFGSVGLDGRSSSALEAIIWALLNSHNYKQAIQNAFFHGHANNVVPAVVSAIAAIVYRDEWFVDTSQHLTSRKLIMSVINQAERLGRFN</sequence>
<dbReference type="Gene3D" id="1.10.4080.10">
    <property type="entry name" value="ADP-ribosylation/Crystallin J1"/>
    <property type="match status" value="1"/>
</dbReference>
<gene>
    <name evidence="1" type="ORF">FGL89_02880</name>
</gene>
<name>A0AAE6ILF5_LEUCA</name>
<proteinExistence type="predicted"/>
<evidence type="ECO:0000313" key="2">
    <source>
        <dbReference type="Proteomes" id="UP000321332"/>
    </source>
</evidence>
<reference evidence="1 2" key="1">
    <citation type="submission" date="2019-06" db="EMBL/GenBank/DDBJ databases">
        <title>Genome analyses of bacteria isolated from kimchi.</title>
        <authorList>
            <person name="Lee S."/>
            <person name="Ahn S."/>
            <person name="Roh S."/>
        </authorList>
    </citation>
    <scope>NUCLEOTIDE SEQUENCE [LARGE SCALE GENOMIC DNA]</scope>
    <source>
        <strain evidence="1 2">CBA3620</strain>
    </source>
</reference>
<dbReference type="RefSeq" id="WP_147000375.1">
    <property type="nucleotide sequence ID" value="NZ_CP042374.1"/>
</dbReference>
<dbReference type="Pfam" id="PF03747">
    <property type="entry name" value="ADP_ribosyl_GH"/>
    <property type="match status" value="1"/>
</dbReference>
<organism evidence="1 2">
    <name type="scientific">Leuconostoc carnosum</name>
    <dbReference type="NCBI Taxonomy" id="1252"/>
    <lineage>
        <taxon>Bacteria</taxon>
        <taxon>Bacillati</taxon>
        <taxon>Bacillota</taxon>
        <taxon>Bacilli</taxon>
        <taxon>Lactobacillales</taxon>
        <taxon>Lactobacillaceae</taxon>
        <taxon>Leuconostoc</taxon>
    </lineage>
</organism>
<dbReference type="InterPro" id="IPR036705">
    <property type="entry name" value="Ribosyl_crysJ1_sf"/>
</dbReference>
<dbReference type="EMBL" id="CP042374">
    <property type="protein sequence ID" value="QEA33166.1"/>
    <property type="molecule type" value="Genomic_DNA"/>
</dbReference>
<accession>A0AAE6ILF5</accession>
<dbReference type="GeneID" id="61186673"/>
<protein>
    <submittedName>
        <fullName evidence="1">ADP-ribosylglycohydrolase</fullName>
    </submittedName>
</protein>
<dbReference type="Proteomes" id="UP000321332">
    <property type="component" value="Chromosome"/>
</dbReference>